<reference evidence="1" key="1">
    <citation type="submission" date="2019-08" db="EMBL/GenBank/DDBJ databases">
        <authorList>
            <person name="Kucharzyk K."/>
            <person name="Murdoch R.W."/>
            <person name="Higgins S."/>
            <person name="Loffler F."/>
        </authorList>
    </citation>
    <scope>NUCLEOTIDE SEQUENCE</scope>
</reference>
<name>A0A645DDG7_9ZZZZ</name>
<gene>
    <name evidence="1" type="ORF">SDC9_134385</name>
</gene>
<dbReference type="EMBL" id="VSSQ01035141">
    <property type="protein sequence ID" value="MPM87289.1"/>
    <property type="molecule type" value="Genomic_DNA"/>
</dbReference>
<proteinExistence type="predicted"/>
<sequence>MHGAGISVAGLYGLQAAGGGCASGGGPCAGNLSFGVVAPRPLPGRGPKSLAVPHCGE</sequence>
<accession>A0A645DDG7</accession>
<evidence type="ECO:0000313" key="1">
    <source>
        <dbReference type="EMBL" id="MPM87289.1"/>
    </source>
</evidence>
<protein>
    <submittedName>
        <fullName evidence="1">Uncharacterized protein</fullName>
    </submittedName>
</protein>
<organism evidence="1">
    <name type="scientific">bioreactor metagenome</name>
    <dbReference type="NCBI Taxonomy" id="1076179"/>
    <lineage>
        <taxon>unclassified sequences</taxon>
        <taxon>metagenomes</taxon>
        <taxon>ecological metagenomes</taxon>
    </lineage>
</organism>
<dbReference type="AlphaFoldDB" id="A0A645DDG7"/>
<comment type="caution">
    <text evidence="1">The sequence shown here is derived from an EMBL/GenBank/DDBJ whole genome shotgun (WGS) entry which is preliminary data.</text>
</comment>